<comment type="caution">
    <text evidence="1">The sequence shown here is derived from an EMBL/GenBank/DDBJ whole genome shotgun (WGS) entry which is preliminary data.</text>
</comment>
<dbReference type="InterPro" id="IPR043502">
    <property type="entry name" value="DNA/RNA_pol_sf"/>
</dbReference>
<dbReference type="Gene3D" id="3.10.10.10">
    <property type="entry name" value="HIV Type 1 Reverse Transcriptase, subunit A, domain 1"/>
    <property type="match status" value="1"/>
</dbReference>
<accession>A0A9P3Q193</accession>
<evidence type="ECO:0008006" key="3">
    <source>
        <dbReference type="Google" id="ProtNLM"/>
    </source>
</evidence>
<protein>
    <recommendedName>
        <fullName evidence="3">Peptidase A2 domain-containing protein</fullName>
    </recommendedName>
</protein>
<dbReference type="Proteomes" id="UP001063166">
    <property type="component" value="Unassembled WGS sequence"/>
</dbReference>
<dbReference type="PANTHER" id="PTHR24559">
    <property type="entry name" value="TRANSPOSON TY3-I GAG-POL POLYPROTEIN"/>
    <property type="match status" value="1"/>
</dbReference>
<dbReference type="SUPFAM" id="SSF50630">
    <property type="entry name" value="Acid proteases"/>
    <property type="match status" value="1"/>
</dbReference>
<name>A0A9P3Q193_LYOSH</name>
<dbReference type="EMBL" id="BRPK01000029">
    <property type="protein sequence ID" value="GLB45785.1"/>
    <property type="molecule type" value="Genomic_DNA"/>
</dbReference>
<dbReference type="InterPro" id="IPR053134">
    <property type="entry name" value="RNA-dir_DNA_polymerase"/>
</dbReference>
<dbReference type="SUPFAM" id="SSF56672">
    <property type="entry name" value="DNA/RNA polymerases"/>
    <property type="match status" value="1"/>
</dbReference>
<proteinExistence type="predicted"/>
<gene>
    <name evidence="1" type="ORF">LshimejAT787_2900130</name>
</gene>
<dbReference type="PANTHER" id="PTHR24559:SF444">
    <property type="entry name" value="REVERSE TRANSCRIPTASE DOMAIN-CONTAINING PROTEIN"/>
    <property type="match status" value="1"/>
</dbReference>
<reference evidence="1" key="1">
    <citation type="submission" date="2022-07" db="EMBL/GenBank/DDBJ databases">
        <title>The genome of Lyophyllum shimeji provides insight into the initial evolution of ectomycorrhizal fungal genome.</title>
        <authorList>
            <person name="Kobayashi Y."/>
            <person name="Shibata T."/>
            <person name="Hirakawa H."/>
            <person name="Shigenobu S."/>
            <person name="Nishiyama T."/>
            <person name="Yamada A."/>
            <person name="Hasebe M."/>
            <person name="Kawaguchi M."/>
        </authorList>
    </citation>
    <scope>NUCLEOTIDE SEQUENCE</scope>
    <source>
        <strain evidence="1">AT787</strain>
    </source>
</reference>
<evidence type="ECO:0000313" key="1">
    <source>
        <dbReference type="EMBL" id="GLB45785.1"/>
    </source>
</evidence>
<sequence length="514" mass="56743">MFSDRKLAKRMEWESMLHTPHDESISSGEMPPPPPPYVEIVTARKARSLPEGYSSLGSRALHIKAHVGAVDQAPIQGRLDSGADITLMSEEYWKSIPGLPTPKEGMRIKLYHLTGHTKVLGYIKTTLYAETADHRMVSFELEAYIVCDMKVPLLLGEDFQTTYELGLTRHVTGHCEVIVGDSDLIIPASSAQQVDLGFVIRKAFNVQSFVRAKAVRRHRVRAKDFGHTDPPVTASKDILVTAESVHNVPVEAPFGEKKKWIVEKVIIGDPGMSVMAAPTIWISADAPYLPITNPLKIPWYIRKGDIVGYLKDPDTFADKPATPKEWDKYAASAEALKAVIEGSLRAQDLANAQPPDASAAEDLLESDDAWGPKTTALPNEPMSGDIAELVNLGPDIPEDIKPKLAEVLWKNRAAFGLDGRMEKVAARVDVPLQPGTAPISVPMYGASPAKWEIIEKQVNTWFEAGVIEPSKSPWRFPVVVVYRNGKPCLVVDYRKLNAKTVPDEFPIPRQSEII</sequence>
<dbReference type="Gene3D" id="2.40.70.10">
    <property type="entry name" value="Acid Proteases"/>
    <property type="match status" value="1"/>
</dbReference>
<dbReference type="AlphaFoldDB" id="A0A9P3Q193"/>
<dbReference type="OrthoDB" id="3068303at2759"/>
<organism evidence="1 2">
    <name type="scientific">Lyophyllum shimeji</name>
    <name type="common">Hon-shimeji</name>
    <name type="synonym">Tricholoma shimeji</name>
    <dbReference type="NCBI Taxonomy" id="47721"/>
    <lineage>
        <taxon>Eukaryota</taxon>
        <taxon>Fungi</taxon>
        <taxon>Dikarya</taxon>
        <taxon>Basidiomycota</taxon>
        <taxon>Agaricomycotina</taxon>
        <taxon>Agaricomycetes</taxon>
        <taxon>Agaricomycetidae</taxon>
        <taxon>Agaricales</taxon>
        <taxon>Tricholomatineae</taxon>
        <taxon>Lyophyllaceae</taxon>
        <taxon>Lyophyllum</taxon>
    </lineage>
</organism>
<evidence type="ECO:0000313" key="2">
    <source>
        <dbReference type="Proteomes" id="UP001063166"/>
    </source>
</evidence>
<dbReference type="InterPro" id="IPR021109">
    <property type="entry name" value="Peptidase_aspartic_dom_sf"/>
</dbReference>
<keyword evidence="2" id="KW-1185">Reference proteome</keyword>
<dbReference type="CDD" id="cd00303">
    <property type="entry name" value="retropepsin_like"/>
    <property type="match status" value="1"/>
</dbReference>